<dbReference type="Pfam" id="PF01982">
    <property type="entry name" value="CTP-dep_RFKase"/>
    <property type="match status" value="1"/>
</dbReference>
<evidence type="ECO:0000256" key="6">
    <source>
        <dbReference type="ARBA" id="ARBA00022630"/>
    </source>
</evidence>
<evidence type="ECO:0000256" key="4">
    <source>
        <dbReference type="ARBA" id="ARBA00011987"/>
    </source>
</evidence>
<protein>
    <recommendedName>
        <fullName evidence="5">Riboflavin kinase</fullName>
        <ecNumber evidence="4">2.7.1.161</ecNumber>
    </recommendedName>
    <alternativeName>
        <fullName evidence="14">CTP-dependent riboflavin kinase</fullName>
    </alternativeName>
    <alternativeName>
        <fullName evidence="15">CTP:riboflavin 5'-phosphotransferase</fullName>
    </alternativeName>
    <alternativeName>
        <fullName evidence="13">Flavokinase</fullName>
    </alternativeName>
</protein>
<name>A0A0M0BZL9_9ARCH</name>
<evidence type="ECO:0000256" key="2">
    <source>
        <dbReference type="ARBA" id="ARBA00005219"/>
    </source>
</evidence>
<comment type="similarity">
    <text evidence="3">Belongs to the archaeal riboflavin kinase family.</text>
</comment>
<dbReference type="SUPFAM" id="SSF82114">
    <property type="entry name" value="Riboflavin kinase-like"/>
    <property type="match status" value="1"/>
</dbReference>
<evidence type="ECO:0000256" key="3">
    <source>
        <dbReference type="ARBA" id="ARBA00006428"/>
    </source>
</evidence>
<dbReference type="Gene3D" id="2.40.30.30">
    <property type="entry name" value="Riboflavin kinase-like"/>
    <property type="match status" value="1"/>
</dbReference>
<feature type="domain" description="Riboflavin kinase" evidence="17">
    <location>
        <begin position="1"/>
        <end position="107"/>
    </location>
</feature>
<evidence type="ECO:0000256" key="5">
    <source>
        <dbReference type="ARBA" id="ARBA00017394"/>
    </source>
</evidence>
<keyword evidence="10" id="KW-0547">Nucleotide-binding</keyword>
<comment type="pathway">
    <text evidence="2">Cofactor biosynthesis; FMN biosynthesis; FMN from riboflavin (CTP route): step 1/1.</text>
</comment>
<dbReference type="GO" id="GO:0009398">
    <property type="term" value="P:FMN biosynthetic process"/>
    <property type="evidence" value="ECO:0007669"/>
    <property type="project" value="UniProtKB-UniPathway"/>
</dbReference>
<evidence type="ECO:0000256" key="16">
    <source>
        <dbReference type="ARBA" id="ARBA00047857"/>
    </source>
</evidence>
<evidence type="ECO:0000256" key="12">
    <source>
        <dbReference type="ARBA" id="ARBA00022842"/>
    </source>
</evidence>
<sequence length="111" mass="12559">YRKQFLEKLGFDPYPGTLNIKLTTDYDNKVLSELETYPAVVLDGFQDESRTFGPVKCYPAVINNRVKGAVIYAMRSHYGSSVLEIVSSIYIRNALKLKDGNKVKVEILILP</sequence>
<dbReference type="GO" id="GO:0000166">
    <property type="term" value="F:nucleotide binding"/>
    <property type="evidence" value="ECO:0007669"/>
    <property type="project" value="UniProtKB-KW"/>
</dbReference>
<evidence type="ECO:0000256" key="7">
    <source>
        <dbReference type="ARBA" id="ARBA00022643"/>
    </source>
</evidence>
<dbReference type="EC" id="2.7.1.161" evidence="4"/>
<dbReference type="EMBL" id="LFWU01000017">
    <property type="protein sequence ID" value="KON33909.1"/>
    <property type="molecule type" value="Genomic_DNA"/>
</dbReference>
<dbReference type="InterPro" id="IPR023602">
    <property type="entry name" value="Riboflavin_kinase_CTP-dep"/>
</dbReference>
<evidence type="ECO:0000259" key="17">
    <source>
        <dbReference type="Pfam" id="PF01982"/>
    </source>
</evidence>
<evidence type="ECO:0000313" key="18">
    <source>
        <dbReference type="EMBL" id="KON33909.1"/>
    </source>
</evidence>
<dbReference type="UniPathway" id="UPA00276">
    <property type="reaction ID" value="UER00929"/>
</dbReference>
<reference evidence="18 19" key="1">
    <citation type="submission" date="2015-06" db="EMBL/GenBank/DDBJ databases">
        <title>New insights into the roles of widespread benthic archaea in carbon and nitrogen cycling.</title>
        <authorList>
            <person name="Lazar C.S."/>
            <person name="Baker B.J."/>
            <person name="Seitz K.W."/>
            <person name="Hyde A.S."/>
            <person name="Dick G.J."/>
            <person name="Hinrichs K.-U."/>
            <person name="Teske A.P."/>
        </authorList>
    </citation>
    <scope>NUCLEOTIDE SEQUENCE [LARGE SCALE GENOMIC DNA]</scope>
    <source>
        <strain evidence="18">SG8-32-1</strain>
    </source>
</reference>
<dbReference type="PANTHER" id="PTHR40706">
    <property type="entry name" value="RIBOFLAVIN KINASE"/>
    <property type="match status" value="1"/>
</dbReference>
<dbReference type="PATRIC" id="fig|1685124.3.peg.103"/>
<keyword evidence="12" id="KW-0460">Magnesium</keyword>
<dbReference type="GO" id="GO:0008531">
    <property type="term" value="F:riboflavin kinase activity"/>
    <property type="evidence" value="ECO:0007669"/>
    <property type="project" value="InterPro"/>
</dbReference>
<evidence type="ECO:0000256" key="9">
    <source>
        <dbReference type="ARBA" id="ARBA00022723"/>
    </source>
</evidence>
<gene>
    <name evidence="18" type="ORF">AC477_00930</name>
</gene>
<evidence type="ECO:0000256" key="10">
    <source>
        <dbReference type="ARBA" id="ARBA00022741"/>
    </source>
</evidence>
<dbReference type="InterPro" id="IPR023465">
    <property type="entry name" value="Riboflavin_kinase_dom_sf"/>
</dbReference>
<accession>A0A0M0BZL9</accession>
<proteinExistence type="inferred from homology"/>
<keyword evidence="6" id="KW-0285">Flavoprotein</keyword>
<evidence type="ECO:0000256" key="14">
    <source>
        <dbReference type="ARBA" id="ARBA00030544"/>
    </source>
</evidence>
<dbReference type="GO" id="GO:0046872">
    <property type="term" value="F:metal ion binding"/>
    <property type="evidence" value="ECO:0007669"/>
    <property type="project" value="UniProtKB-KW"/>
</dbReference>
<keyword evidence="11" id="KW-0418">Kinase</keyword>
<evidence type="ECO:0000313" key="19">
    <source>
        <dbReference type="Proteomes" id="UP000037237"/>
    </source>
</evidence>
<feature type="non-terminal residue" evidence="18">
    <location>
        <position position="1"/>
    </location>
</feature>
<evidence type="ECO:0000256" key="1">
    <source>
        <dbReference type="ARBA" id="ARBA00001946"/>
    </source>
</evidence>
<dbReference type="PANTHER" id="PTHR40706:SF1">
    <property type="entry name" value="RIBOFLAVIN KINASE"/>
    <property type="match status" value="1"/>
</dbReference>
<evidence type="ECO:0000256" key="11">
    <source>
        <dbReference type="ARBA" id="ARBA00022777"/>
    </source>
</evidence>
<comment type="cofactor">
    <cofactor evidence="1">
        <name>Mg(2+)</name>
        <dbReference type="ChEBI" id="CHEBI:18420"/>
    </cofactor>
</comment>
<keyword evidence="8" id="KW-0808">Transferase</keyword>
<evidence type="ECO:0000256" key="15">
    <source>
        <dbReference type="ARBA" id="ARBA00033116"/>
    </source>
</evidence>
<keyword evidence="9" id="KW-0479">Metal-binding</keyword>
<keyword evidence="7" id="KW-0288">FMN</keyword>
<comment type="caution">
    <text evidence="18">The sequence shown here is derived from an EMBL/GenBank/DDBJ whole genome shotgun (WGS) entry which is preliminary data.</text>
</comment>
<organism evidence="18 19">
    <name type="scientific">miscellaneous Crenarchaeota group-1 archaeon SG8-32-1</name>
    <dbReference type="NCBI Taxonomy" id="1685124"/>
    <lineage>
        <taxon>Archaea</taxon>
        <taxon>Candidatus Bathyarchaeota</taxon>
        <taxon>MCG-1</taxon>
    </lineage>
</organism>
<dbReference type="Proteomes" id="UP000037237">
    <property type="component" value="Unassembled WGS sequence"/>
</dbReference>
<dbReference type="AlphaFoldDB" id="A0A0M0BZL9"/>
<dbReference type="GO" id="GO:0009231">
    <property type="term" value="P:riboflavin biosynthetic process"/>
    <property type="evidence" value="ECO:0007669"/>
    <property type="project" value="InterPro"/>
</dbReference>
<comment type="catalytic activity">
    <reaction evidence="16">
        <text>riboflavin + CTP = CDP + FMN + H(+)</text>
        <dbReference type="Rhea" id="RHEA:25021"/>
        <dbReference type="ChEBI" id="CHEBI:15378"/>
        <dbReference type="ChEBI" id="CHEBI:37563"/>
        <dbReference type="ChEBI" id="CHEBI:57986"/>
        <dbReference type="ChEBI" id="CHEBI:58069"/>
        <dbReference type="ChEBI" id="CHEBI:58210"/>
        <dbReference type="EC" id="2.7.1.161"/>
    </reaction>
</comment>
<dbReference type="InterPro" id="IPR039063">
    <property type="entry name" value="RibK_CTP-dep"/>
</dbReference>
<evidence type="ECO:0000256" key="13">
    <source>
        <dbReference type="ARBA" id="ARBA00029789"/>
    </source>
</evidence>
<evidence type="ECO:0000256" key="8">
    <source>
        <dbReference type="ARBA" id="ARBA00022679"/>
    </source>
</evidence>